<feature type="compositionally biased region" description="Gly residues" evidence="1">
    <location>
        <begin position="22"/>
        <end position="38"/>
    </location>
</feature>
<proteinExistence type="predicted"/>
<evidence type="ECO:0000256" key="1">
    <source>
        <dbReference type="SAM" id="MobiDB-lite"/>
    </source>
</evidence>
<dbReference type="InterPro" id="IPR004968">
    <property type="entry name" value="DNA_primase/NTPase_C"/>
</dbReference>
<dbReference type="Proteomes" id="UP000031549">
    <property type="component" value="Unassembled WGS sequence"/>
</dbReference>
<feature type="region of interest" description="Disordered" evidence="1">
    <location>
        <begin position="656"/>
        <end position="676"/>
    </location>
</feature>
<reference evidence="3 4" key="1">
    <citation type="journal article" date="2015" name="Genome Announc.">
        <title>Draft Genome Sequence of Cyanobacterium Hassallia byssoidea Strain VB512170, Isolated from Monuments in India.</title>
        <authorList>
            <person name="Singh D."/>
            <person name="Chandrababunaidu M.M."/>
            <person name="Panda A."/>
            <person name="Sen D."/>
            <person name="Bhattacharyya S."/>
            <person name="Adhikary S.P."/>
            <person name="Tripathy S."/>
        </authorList>
    </citation>
    <scope>NUCLEOTIDE SEQUENCE [LARGE SCALE GENOMIC DNA]</scope>
    <source>
        <strain evidence="3 4">VB512170</strain>
    </source>
</reference>
<feature type="domain" description="Bacteriophage/plasmid primase P4 C-terminal" evidence="2">
    <location>
        <begin position="86"/>
        <end position="224"/>
    </location>
</feature>
<dbReference type="SMART" id="SM00885">
    <property type="entry name" value="D5_N"/>
    <property type="match status" value="1"/>
</dbReference>
<feature type="region of interest" description="Disordered" evidence="1">
    <location>
        <begin position="550"/>
        <end position="615"/>
    </location>
</feature>
<sequence>EVFFWKEICERLGINREDFHSGNGGNGGNGGNRGNGDDGNGEDDINSDGHPEELYREICEKLNLNFDNCVTNQAFDGWFYRQQFGGDEGNWWVSDSSFYRWDEKINIWQHQPDNRILAFIAKASEKSYKLSYSKMLDWYAKRPYECNSHKESAFKYARSRLEREESSVANNHLLAFRNCVVDMRTGETMPHNKAYYLQNIIPYDYEPDKSCPEVFLQFITQAFGADMVNVIRAFTSMFLDPTAPYGRFPHLIGQSGGGKGTLGRFWSLLFGESGSGNASYFSDISTPEGRHQYLTGKRIFGFPDMGGYAEGVRAFYELVDNGPLNGRALFNPVAYPKQWNIRFWLASVNHLQIENAGDGWARRAYPIPVLNRNVQPDPNLGLKLEAVKADVISWALAMPREERDQILTSRPSVDRAINSAMDASLYGDSTKSFVDLCLRPSSDAGYVDNHQLHTWYVAYCKEHGYTPLGMSKFASHLKTIVPLNFVDRHWGQQRDGVRSRVQAHWEYLAPLTGAFTKIGGDEQHNNSQNSPPSNPIWVCIKANCHEGGLEQFTDFWNPPEPPKTPEPSQGKGVQDVQGEKPAQNEPGHPETQSQQGCPSCPSVPPQSFCTNQKQDSKKEIFEKEITYYTPQVGGDKMDTLDTRSGTGFRGVQVQNDSLKEGGQGGHPDSVSVPAISPPNSPLPEDFQEVVIPETEVKNLMALILDCKIWAEFAELPEMNQEKIIAVIEKASQRHIKYLSRLLSTHLLETNNFNDLTWLPEKLIAPTLPKIVFTVTRKNLGSQEIEKIHGCRMIGIKSENQKFWTFSALGIPMMAIHGDDDFTAESLISDSLAWG</sequence>
<dbReference type="EMBL" id="JTCM02000149">
    <property type="protein sequence ID" value="NEU77028.1"/>
    <property type="molecule type" value="Genomic_DNA"/>
</dbReference>
<comment type="caution">
    <text evidence="3">The sequence shown here is derived from an EMBL/GenBank/DDBJ whole genome shotgun (WGS) entry which is preliminary data.</text>
</comment>
<gene>
    <name evidence="3" type="ORF">PI95_032155</name>
</gene>
<dbReference type="InterPro" id="IPR014818">
    <property type="entry name" value="Phage/plasmid_primase_P4_C"/>
</dbReference>
<feature type="region of interest" description="Disordered" evidence="1">
    <location>
        <begin position="20"/>
        <end position="47"/>
    </location>
</feature>
<evidence type="ECO:0000313" key="3">
    <source>
        <dbReference type="EMBL" id="NEU77028.1"/>
    </source>
</evidence>
<organism evidence="3 4">
    <name type="scientific">Hassallia byssoidea VB512170</name>
    <dbReference type="NCBI Taxonomy" id="1304833"/>
    <lineage>
        <taxon>Bacteria</taxon>
        <taxon>Bacillati</taxon>
        <taxon>Cyanobacteriota</taxon>
        <taxon>Cyanophyceae</taxon>
        <taxon>Nostocales</taxon>
        <taxon>Tolypothrichaceae</taxon>
        <taxon>Hassallia</taxon>
    </lineage>
</organism>
<feature type="non-terminal residue" evidence="3">
    <location>
        <position position="1"/>
    </location>
</feature>
<evidence type="ECO:0000313" key="4">
    <source>
        <dbReference type="Proteomes" id="UP000031549"/>
    </source>
</evidence>
<keyword evidence="4" id="KW-1185">Reference proteome</keyword>
<dbReference type="AlphaFoldDB" id="A0A846HJI5"/>
<dbReference type="RefSeq" id="WP_201280696.1">
    <property type="nucleotide sequence ID" value="NZ_JTCM02000149.1"/>
</dbReference>
<dbReference type="Pfam" id="PF08706">
    <property type="entry name" value="D5_N"/>
    <property type="match status" value="1"/>
</dbReference>
<name>A0A846HJI5_9CYAN</name>
<evidence type="ECO:0000259" key="2">
    <source>
        <dbReference type="SMART" id="SM00885"/>
    </source>
</evidence>
<protein>
    <recommendedName>
        <fullName evidence="2">Bacteriophage/plasmid primase P4 C-terminal domain-containing protein</fullName>
    </recommendedName>
</protein>
<dbReference type="Pfam" id="PF03288">
    <property type="entry name" value="Pox_D5"/>
    <property type="match status" value="1"/>
</dbReference>
<accession>A0A846HJI5</accession>